<name>A0A0A8ZWE8_ARUDO</name>
<evidence type="ECO:0000256" key="1">
    <source>
        <dbReference type="SAM" id="Phobius"/>
    </source>
</evidence>
<sequence>MEMVVVVVAWLGPHLLLFLVLQLFFPFLFLCPAPLLLFLSSLTSMPPCQLPHTH</sequence>
<protein>
    <submittedName>
        <fullName evidence="2">Uncharacterized protein</fullName>
    </submittedName>
</protein>
<keyword evidence="1" id="KW-0812">Transmembrane</keyword>
<keyword evidence="1" id="KW-0472">Membrane</keyword>
<organism evidence="2">
    <name type="scientific">Arundo donax</name>
    <name type="common">Giant reed</name>
    <name type="synonym">Donax arundinaceus</name>
    <dbReference type="NCBI Taxonomy" id="35708"/>
    <lineage>
        <taxon>Eukaryota</taxon>
        <taxon>Viridiplantae</taxon>
        <taxon>Streptophyta</taxon>
        <taxon>Embryophyta</taxon>
        <taxon>Tracheophyta</taxon>
        <taxon>Spermatophyta</taxon>
        <taxon>Magnoliopsida</taxon>
        <taxon>Liliopsida</taxon>
        <taxon>Poales</taxon>
        <taxon>Poaceae</taxon>
        <taxon>PACMAD clade</taxon>
        <taxon>Arundinoideae</taxon>
        <taxon>Arundineae</taxon>
        <taxon>Arundo</taxon>
    </lineage>
</organism>
<feature type="transmembrane region" description="Helical" evidence="1">
    <location>
        <begin position="15"/>
        <end position="39"/>
    </location>
</feature>
<dbReference type="AlphaFoldDB" id="A0A0A8ZWE8"/>
<accession>A0A0A8ZWE8</accession>
<proteinExistence type="predicted"/>
<keyword evidence="1" id="KW-1133">Transmembrane helix</keyword>
<reference evidence="2" key="2">
    <citation type="journal article" date="2015" name="Data Brief">
        <title>Shoot transcriptome of the giant reed, Arundo donax.</title>
        <authorList>
            <person name="Barrero R.A."/>
            <person name="Guerrero F.D."/>
            <person name="Moolhuijzen P."/>
            <person name="Goolsby J.A."/>
            <person name="Tidwell J."/>
            <person name="Bellgard S.E."/>
            <person name="Bellgard M.I."/>
        </authorList>
    </citation>
    <scope>NUCLEOTIDE SEQUENCE</scope>
    <source>
        <tissue evidence="2">Shoot tissue taken approximately 20 cm above the soil surface</tissue>
    </source>
</reference>
<reference evidence="2" key="1">
    <citation type="submission" date="2014-09" db="EMBL/GenBank/DDBJ databases">
        <authorList>
            <person name="Magalhaes I.L.F."/>
            <person name="Oliveira U."/>
            <person name="Santos F.R."/>
            <person name="Vidigal T.H.D.A."/>
            <person name="Brescovit A.D."/>
            <person name="Santos A.J."/>
        </authorList>
    </citation>
    <scope>NUCLEOTIDE SEQUENCE</scope>
    <source>
        <tissue evidence="2">Shoot tissue taken approximately 20 cm above the soil surface</tissue>
    </source>
</reference>
<evidence type="ECO:0000313" key="2">
    <source>
        <dbReference type="EMBL" id="JAD42063.1"/>
    </source>
</evidence>
<dbReference type="EMBL" id="GBRH01255832">
    <property type="protein sequence ID" value="JAD42063.1"/>
    <property type="molecule type" value="Transcribed_RNA"/>
</dbReference>